<evidence type="ECO:0000256" key="1">
    <source>
        <dbReference type="ARBA" id="ARBA00001974"/>
    </source>
</evidence>
<dbReference type="InterPro" id="IPR023753">
    <property type="entry name" value="FAD/NAD-binding_dom"/>
</dbReference>
<dbReference type="Gene3D" id="3.30.390.30">
    <property type="match status" value="1"/>
</dbReference>
<dbReference type="PANTHER" id="PTHR22912:SF151">
    <property type="entry name" value="DIHYDROLIPOYL DEHYDROGENASE, MITOCHONDRIAL"/>
    <property type="match status" value="1"/>
</dbReference>
<accession>A0ABY5KXB4</accession>
<comment type="cofactor">
    <cofactor evidence="1">
        <name>FAD</name>
        <dbReference type="ChEBI" id="CHEBI:57692"/>
    </cofactor>
</comment>
<feature type="domain" description="FAD/NAD(P)-binding" evidence="7">
    <location>
        <begin position="10"/>
        <end position="331"/>
    </location>
</feature>
<evidence type="ECO:0000256" key="5">
    <source>
        <dbReference type="ARBA" id="ARBA00023027"/>
    </source>
</evidence>
<dbReference type="Pfam" id="PF02852">
    <property type="entry name" value="Pyr_redox_dim"/>
    <property type="match status" value="1"/>
</dbReference>
<evidence type="ECO:0000256" key="4">
    <source>
        <dbReference type="ARBA" id="ARBA00022827"/>
    </source>
</evidence>
<dbReference type="PIRSF" id="PIRSF000350">
    <property type="entry name" value="Mercury_reductase_MerA"/>
    <property type="match status" value="1"/>
</dbReference>
<name>A0ABY5KXB4_9CELL</name>
<keyword evidence="4" id="KW-0274">FAD</keyword>
<reference evidence="8 9" key="1">
    <citation type="submission" date="2022-07" db="EMBL/GenBank/DDBJ databases">
        <title>Novel species in genus cellulomonas.</title>
        <authorList>
            <person name="Ye L."/>
        </authorList>
    </citation>
    <scope>NUCLEOTIDE SEQUENCE [LARGE SCALE GENOMIC DNA]</scope>
    <source>
        <strain evidence="9">zg-Y338</strain>
    </source>
</reference>
<keyword evidence="9" id="KW-1185">Reference proteome</keyword>
<keyword evidence="3" id="KW-0285">Flavoprotein</keyword>
<dbReference type="Gene3D" id="3.50.50.60">
    <property type="entry name" value="FAD/NAD(P)-binding domain"/>
    <property type="match status" value="2"/>
</dbReference>
<dbReference type="InterPro" id="IPR016156">
    <property type="entry name" value="FAD/NAD-linked_Rdtase_dimer_sf"/>
</dbReference>
<dbReference type="InterPro" id="IPR036188">
    <property type="entry name" value="FAD/NAD-bd_sf"/>
</dbReference>
<proteinExistence type="inferred from homology"/>
<dbReference type="Proteomes" id="UP001316189">
    <property type="component" value="Chromosome"/>
</dbReference>
<dbReference type="InterPro" id="IPR001100">
    <property type="entry name" value="Pyr_nuc-diS_OxRdtase"/>
</dbReference>
<dbReference type="Pfam" id="PF07992">
    <property type="entry name" value="Pyr_redox_2"/>
    <property type="match status" value="1"/>
</dbReference>
<dbReference type="InterPro" id="IPR004099">
    <property type="entry name" value="Pyr_nucl-diS_OxRdtase_dimer"/>
</dbReference>
<dbReference type="InterPro" id="IPR050151">
    <property type="entry name" value="Class-I_Pyr_Nuc-Dis_Oxidored"/>
</dbReference>
<gene>
    <name evidence="8" type="ORF">NP064_10930</name>
</gene>
<sequence length="494" mass="50963">MNAEQQALEYDVVVVGAGAVGENVADRAGRGGLSVVIVEDELVGGECSYWACMPSKALLRPGAVLAGARAVPGASEAVTGGIDTAATLARRDRFTSDWDDAGQARWLEKTGIDLVRGRARFTGPRELSLEPDDATLDAAPAGTVLRARRAVVVATGSVPVIPPVPGLAECEPWTSREATSAETVPASLVVIGGGVVACEMAVAYTDLGAAVTMLVRGDRLLDRMEPFAAQEVEESLMELGVDIRFGVEAVRAARQDGRTTVELSQGGSIVADQVLVATGRRPGTGDLGVEALGLEPGRPLAVDDAMQVTGVEGGWLFAAGDVTGRTGTTHQGKYDARVAGDVVAARFSDGPAAAEGAAAEERAAAPWSRYRATADHAAVPQVAFTRPEVSAVGLTEQEARAAGMAVRAVRYDLGNVAGASVAADGYRGTAQLVVDDARGVVVGATFTGPDAAELLHAATIAIVSEAPLDRLWHAVPAYPTVSEVWLRLLETAGL</sequence>
<evidence type="ECO:0000313" key="9">
    <source>
        <dbReference type="Proteomes" id="UP001316189"/>
    </source>
</evidence>
<keyword evidence="5" id="KW-0520">NAD</keyword>
<dbReference type="PRINTS" id="PR00368">
    <property type="entry name" value="FADPNR"/>
</dbReference>
<dbReference type="PANTHER" id="PTHR22912">
    <property type="entry name" value="DISULFIDE OXIDOREDUCTASE"/>
    <property type="match status" value="1"/>
</dbReference>
<dbReference type="EMBL" id="CP101988">
    <property type="protein sequence ID" value="UUI74319.1"/>
    <property type="molecule type" value="Genomic_DNA"/>
</dbReference>
<evidence type="ECO:0000259" key="7">
    <source>
        <dbReference type="Pfam" id="PF07992"/>
    </source>
</evidence>
<evidence type="ECO:0000256" key="2">
    <source>
        <dbReference type="ARBA" id="ARBA00007532"/>
    </source>
</evidence>
<dbReference type="SUPFAM" id="SSF51905">
    <property type="entry name" value="FAD/NAD(P)-binding domain"/>
    <property type="match status" value="1"/>
</dbReference>
<evidence type="ECO:0000256" key="3">
    <source>
        <dbReference type="ARBA" id="ARBA00022630"/>
    </source>
</evidence>
<organism evidence="8 9">
    <name type="scientific">Cellulomonas chengniuliangii</name>
    <dbReference type="NCBI Taxonomy" id="2968084"/>
    <lineage>
        <taxon>Bacteria</taxon>
        <taxon>Bacillati</taxon>
        <taxon>Actinomycetota</taxon>
        <taxon>Actinomycetes</taxon>
        <taxon>Micrococcales</taxon>
        <taxon>Cellulomonadaceae</taxon>
        <taxon>Cellulomonas</taxon>
    </lineage>
</organism>
<evidence type="ECO:0000259" key="6">
    <source>
        <dbReference type="Pfam" id="PF02852"/>
    </source>
</evidence>
<dbReference type="PRINTS" id="PR00411">
    <property type="entry name" value="PNDRDTASEI"/>
</dbReference>
<dbReference type="RefSeq" id="WP_227569621.1">
    <property type="nucleotide sequence ID" value="NZ_CP101988.1"/>
</dbReference>
<evidence type="ECO:0000313" key="8">
    <source>
        <dbReference type="EMBL" id="UUI74319.1"/>
    </source>
</evidence>
<feature type="domain" description="Pyridine nucleotide-disulphide oxidoreductase dimerisation" evidence="6">
    <location>
        <begin position="379"/>
        <end position="485"/>
    </location>
</feature>
<dbReference type="SUPFAM" id="SSF55424">
    <property type="entry name" value="FAD/NAD-linked reductases, dimerisation (C-terminal) domain"/>
    <property type="match status" value="1"/>
</dbReference>
<comment type="similarity">
    <text evidence="2">Belongs to the class-I pyridine nucleotide-disulfide oxidoreductase family.</text>
</comment>
<protein>
    <submittedName>
        <fullName evidence="8">NAD(P)/FAD-dependent oxidoreductase</fullName>
    </submittedName>
</protein>